<reference evidence="6" key="1">
    <citation type="submission" date="2018-05" db="EMBL/GenBank/DDBJ databases">
        <authorList>
            <person name="Lanie J.A."/>
            <person name="Ng W.-L."/>
            <person name="Kazmierczak K.M."/>
            <person name="Andrzejewski T.M."/>
            <person name="Davidsen T.M."/>
            <person name="Wayne K.J."/>
            <person name="Tettelin H."/>
            <person name="Glass J.I."/>
            <person name="Rusch D."/>
            <person name="Podicherti R."/>
            <person name="Tsui H.-C.T."/>
            <person name="Winkler M.E."/>
        </authorList>
    </citation>
    <scope>NUCLEOTIDE SEQUENCE</scope>
</reference>
<evidence type="ECO:0000256" key="2">
    <source>
        <dbReference type="ARBA" id="ARBA00022723"/>
    </source>
</evidence>
<evidence type="ECO:0000259" key="5">
    <source>
        <dbReference type="SMART" id="SM00849"/>
    </source>
</evidence>
<dbReference type="PANTHER" id="PTHR42978">
    <property type="entry name" value="QUORUM-QUENCHING LACTONASE YTNP-RELATED-RELATED"/>
    <property type="match status" value="1"/>
</dbReference>
<dbReference type="InterPro" id="IPR051013">
    <property type="entry name" value="MBL_superfamily_lactonases"/>
</dbReference>
<dbReference type="PANTHER" id="PTHR42978:SF6">
    <property type="entry name" value="QUORUM-QUENCHING LACTONASE YTNP-RELATED"/>
    <property type="match status" value="1"/>
</dbReference>
<protein>
    <recommendedName>
        <fullName evidence="5">Metallo-beta-lactamase domain-containing protein</fullName>
    </recommendedName>
</protein>
<dbReference type="Pfam" id="PF00753">
    <property type="entry name" value="Lactamase_B"/>
    <property type="match status" value="1"/>
</dbReference>
<name>A0A381MZT7_9ZZZZ</name>
<dbReference type="InterPro" id="IPR036866">
    <property type="entry name" value="RibonucZ/Hydroxyglut_hydro"/>
</dbReference>
<evidence type="ECO:0000256" key="4">
    <source>
        <dbReference type="ARBA" id="ARBA00022833"/>
    </source>
</evidence>
<dbReference type="SMART" id="SM00849">
    <property type="entry name" value="Lactamase_B"/>
    <property type="match status" value="1"/>
</dbReference>
<dbReference type="EMBL" id="UINC01000035">
    <property type="protein sequence ID" value="SUZ47807.1"/>
    <property type="molecule type" value="Genomic_DNA"/>
</dbReference>
<evidence type="ECO:0000256" key="1">
    <source>
        <dbReference type="ARBA" id="ARBA00007749"/>
    </source>
</evidence>
<dbReference type="GO" id="GO:0046872">
    <property type="term" value="F:metal ion binding"/>
    <property type="evidence" value="ECO:0007669"/>
    <property type="project" value="UniProtKB-KW"/>
</dbReference>
<dbReference type="Gene3D" id="3.60.15.10">
    <property type="entry name" value="Ribonuclease Z/Hydroxyacylglutathione hydrolase-like"/>
    <property type="match status" value="1"/>
</dbReference>
<dbReference type="SUPFAM" id="SSF56281">
    <property type="entry name" value="Metallo-hydrolase/oxidoreductase"/>
    <property type="match status" value="1"/>
</dbReference>
<comment type="similarity">
    <text evidence="1">Belongs to the metallo-beta-lactamase superfamily.</text>
</comment>
<keyword evidence="2" id="KW-0479">Metal-binding</keyword>
<dbReference type="AlphaFoldDB" id="A0A381MZT7"/>
<evidence type="ECO:0000313" key="6">
    <source>
        <dbReference type="EMBL" id="SUZ47807.1"/>
    </source>
</evidence>
<keyword evidence="3" id="KW-0378">Hydrolase</keyword>
<feature type="domain" description="Metallo-beta-lactamase" evidence="5">
    <location>
        <begin position="60"/>
        <end position="272"/>
    </location>
</feature>
<gene>
    <name evidence="6" type="ORF">METZ01_LOCUS661</name>
</gene>
<dbReference type="GO" id="GO:0016787">
    <property type="term" value="F:hydrolase activity"/>
    <property type="evidence" value="ECO:0007669"/>
    <property type="project" value="UniProtKB-KW"/>
</dbReference>
<accession>A0A381MZT7</accession>
<dbReference type="InterPro" id="IPR001279">
    <property type="entry name" value="Metallo-B-lactamas"/>
</dbReference>
<sequence length="293" mass="32822">MTEWISNVPLSREISVGSIRVHAIESGIQWLDGGAMFGVVPKPLWQRRIPSDDQNRIPLALRCLVIESPDELVLVDTGIGNKESEKFHELYGVENAGNPTRLEDGIKAAGFMPDDIGIVLCTHLHFDHAGGNTFQDSEGNIRPAFQNARYVVQRGEFDFAHSGNERIRASYLRQNFDPIEEAGLWDFVEGATEIIPGVKVLPTPGHTPFHQSVVIESDGETACFLADVCPTAAHIPLPWIMGYDLEPLVTLESKRKLWALARDQEWLLIFEHDLLIPWGRLDIDSKQPRLKDS</sequence>
<proteinExistence type="inferred from homology"/>
<dbReference type="CDD" id="cd16281">
    <property type="entry name" value="metallo-hydrolase-like_MBL-fold"/>
    <property type="match status" value="1"/>
</dbReference>
<organism evidence="6">
    <name type="scientific">marine metagenome</name>
    <dbReference type="NCBI Taxonomy" id="408172"/>
    <lineage>
        <taxon>unclassified sequences</taxon>
        <taxon>metagenomes</taxon>
        <taxon>ecological metagenomes</taxon>
    </lineage>
</organism>
<keyword evidence="4" id="KW-0862">Zinc</keyword>
<evidence type="ECO:0000256" key="3">
    <source>
        <dbReference type="ARBA" id="ARBA00022801"/>
    </source>
</evidence>